<feature type="compositionally biased region" description="Basic and acidic residues" evidence="3">
    <location>
        <begin position="628"/>
        <end position="648"/>
    </location>
</feature>
<feature type="compositionally biased region" description="Low complexity" evidence="3">
    <location>
        <begin position="1121"/>
        <end position="1132"/>
    </location>
</feature>
<dbReference type="SMART" id="SM00324">
    <property type="entry name" value="RhoGAP"/>
    <property type="match status" value="1"/>
</dbReference>
<feature type="compositionally biased region" description="Basic and acidic residues" evidence="3">
    <location>
        <begin position="322"/>
        <end position="342"/>
    </location>
</feature>
<feature type="compositionally biased region" description="Polar residues" evidence="3">
    <location>
        <begin position="1233"/>
        <end position="1244"/>
    </location>
</feature>
<dbReference type="InterPro" id="IPR000198">
    <property type="entry name" value="RhoGAP_dom"/>
</dbReference>
<feature type="compositionally biased region" description="Basic and acidic residues" evidence="3">
    <location>
        <begin position="560"/>
        <end position="580"/>
    </location>
</feature>
<accession>A0A7R8ZAN1</accession>
<name>A0A7R8ZAN1_TIMDO</name>
<feature type="region of interest" description="Disordered" evidence="3">
    <location>
        <begin position="594"/>
        <end position="616"/>
    </location>
</feature>
<dbReference type="GO" id="GO:0032956">
    <property type="term" value="P:regulation of actin cytoskeleton organization"/>
    <property type="evidence" value="ECO:0007669"/>
    <property type="project" value="TreeGrafter"/>
</dbReference>
<dbReference type="EMBL" id="OA569430">
    <property type="protein sequence ID" value="CAD7202488.1"/>
    <property type="molecule type" value="Genomic_DNA"/>
</dbReference>
<feature type="compositionally biased region" description="Basic and acidic residues" evidence="3">
    <location>
        <begin position="594"/>
        <end position="614"/>
    </location>
</feature>
<dbReference type="PANTHER" id="PTHR14130:SF14">
    <property type="entry name" value="RHO GTPASE-ACTIVATING PROTEIN 92B"/>
    <property type="match status" value="1"/>
</dbReference>
<dbReference type="SUPFAM" id="SSF103657">
    <property type="entry name" value="BAR/IMD domain-like"/>
    <property type="match status" value="2"/>
</dbReference>
<reference evidence="5" key="1">
    <citation type="submission" date="2020-11" db="EMBL/GenBank/DDBJ databases">
        <authorList>
            <person name="Tran Van P."/>
        </authorList>
    </citation>
    <scope>NUCLEOTIDE SEQUENCE</scope>
</reference>
<feature type="region of interest" description="Disordered" evidence="3">
    <location>
        <begin position="322"/>
        <end position="378"/>
    </location>
</feature>
<feature type="compositionally biased region" description="Basic and acidic residues" evidence="3">
    <location>
        <begin position="662"/>
        <end position="682"/>
    </location>
</feature>
<protein>
    <recommendedName>
        <fullName evidence="4">Rho-GAP domain-containing protein</fullName>
    </recommendedName>
</protein>
<feature type="compositionally biased region" description="Basic and acidic residues" evidence="3">
    <location>
        <begin position="458"/>
        <end position="478"/>
    </location>
</feature>
<proteinExistence type="predicted"/>
<feature type="compositionally biased region" description="Polar residues" evidence="3">
    <location>
        <begin position="1483"/>
        <end position="1493"/>
    </location>
</feature>
<keyword evidence="2" id="KW-0597">Phosphoprotein</keyword>
<dbReference type="GO" id="GO:0035020">
    <property type="term" value="P:regulation of Rac protein signal transduction"/>
    <property type="evidence" value="ECO:0007669"/>
    <property type="project" value="TreeGrafter"/>
</dbReference>
<feature type="compositionally biased region" description="Basic and acidic residues" evidence="3">
    <location>
        <begin position="1211"/>
        <end position="1221"/>
    </location>
</feature>
<dbReference type="Pfam" id="PF00620">
    <property type="entry name" value="RhoGAP"/>
    <property type="match status" value="1"/>
</dbReference>
<feature type="compositionally biased region" description="Basic and acidic residues" evidence="3">
    <location>
        <begin position="254"/>
        <end position="274"/>
    </location>
</feature>
<feature type="region of interest" description="Disordered" evidence="3">
    <location>
        <begin position="1081"/>
        <end position="1496"/>
    </location>
</feature>
<gene>
    <name evidence="5" type="ORF">TDIB3V08_LOCUS8670</name>
</gene>
<dbReference type="GO" id="GO:0005096">
    <property type="term" value="F:GTPase activator activity"/>
    <property type="evidence" value="ECO:0007669"/>
    <property type="project" value="UniProtKB-KW"/>
</dbReference>
<evidence type="ECO:0000256" key="2">
    <source>
        <dbReference type="ARBA" id="ARBA00022553"/>
    </source>
</evidence>
<dbReference type="InterPro" id="IPR027267">
    <property type="entry name" value="AH/BAR_dom_sf"/>
</dbReference>
<feature type="compositionally biased region" description="Basic and acidic residues" evidence="3">
    <location>
        <begin position="390"/>
        <end position="410"/>
    </location>
</feature>
<dbReference type="InterPro" id="IPR004148">
    <property type="entry name" value="BAR_dom"/>
</dbReference>
<organism evidence="5">
    <name type="scientific">Timema douglasi</name>
    <name type="common">Walking stick</name>
    <dbReference type="NCBI Taxonomy" id="61478"/>
    <lineage>
        <taxon>Eukaryota</taxon>
        <taxon>Metazoa</taxon>
        <taxon>Ecdysozoa</taxon>
        <taxon>Arthropoda</taxon>
        <taxon>Hexapoda</taxon>
        <taxon>Insecta</taxon>
        <taxon>Pterygota</taxon>
        <taxon>Neoptera</taxon>
        <taxon>Polyneoptera</taxon>
        <taxon>Phasmatodea</taxon>
        <taxon>Timematodea</taxon>
        <taxon>Timematoidea</taxon>
        <taxon>Timematidae</taxon>
        <taxon>Timema</taxon>
    </lineage>
</organism>
<dbReference type="Pfam" id="PF03114">
    <property type="entry name" value="BAR"/>
    <property type="match status" value="1"/>
</dbReference>
<feature type="region of interest" description="Disordered" evidence="3">
    <location>
        <begin position="662"/>
        <end position="684"/>
    </location>
</feature>
<dbReference type="InterPro" id="IPR008936">
    <property type="entry name" value="Rho_GTPase_activation_prot"/>
</dbReference>
<dbReference type="FunFam" id="1.10.555.10:FF:000001">
    <property type="entry name" value="Rho GTPase activating protein 44"/>
    <property type="match status" value="1"/>
</dbReference>
<feature type="region of interest" description="Disordered" evidence="3">
    <location>
        <begin position="628"/>
        <end position="650"/>
    </location>
</feature>
<feature type="compositionally biased region" description="Basic and acidic residues" evidence="3">
    <location>
        <begin position="1169"/>
        <end position="1192"/>
    </location>
</feature>
<evidence type="ECO:0000259" key="4">
    <source>
        <dbReference type="PROSITE" id="PS50238"/>
    </source>
</evidence>
<dbReference type="PROSITE" id="PS50238">
    <property type="entry name" value="RHOGAP"/>
    <property type="match status" value="1"/>
</dbReference>
<feature type="compositionally biased region" description="Basic and acidic residues" evidence="3">
    <location>
        <begin position="492"/>
        <end position="512"/>
    </location>
</feature>
<feature type="compositionally biased region" description="Basic and acidic residues" evidence="3">
    <location>
        <begin position="1388"/>
        <end position="1401"/>
    </location>
</feature>
<feature type="domain" description="Rho-GAP" evidence="4">
    <location>
        <begin position="808"/>
        <end position="1000"/>
    </location>
</feature>
<dbReference type="GO" id="GO:0005737">
    <property type="term" value="C:cytoplasm"/>
    <property type="evidence" value="ECO:0007669"/>
    <property type="project" value="InterPro"/>
</dbReference>
<feature type="region of interest" description="Disordered" evidence="3">
    <location>
        <begin position="217"/>
        <end position="310"/>
    </location>
</feature>
<feature type="compositionally biased region" description="Basic and acidic residues" evidence="3">
    <location>
        <begin position="526"/>
        <end position="546"/>
    </location>
</feature>
<dbReference type="Gene3D" id="1.20.1270.60">
    <property type="entry name" value="Arfaptin homology (AH) domain/BAR domain"/>
    <property type="match status" value="2"/>
</dbReference>
<feature type="compositionally biased region" description="Polar residues" evidence="3">
    <location>
        <begin position="1274"/>
        <end position="1285"/>
    </location>
</feature>
<evidence type="ECO:0000256" key="3">
    <source>
        <dbReference type="SAM" id="MobiDB-lite"/>
    </source>
</evidence>
<dbReference type="GO" id="GO:0007165">
    <property type="term" value="P:signal transduction"/>
    <property type="evidence" value="ECO:0007669"/>
    <property type="project" value="InterPro"/>
</dbReference>
<sequence length="1517" mass="168769">MKKQFFRVKQLADQTFSRAGKTEVLSDDLQEADRKVEYIRTACQNTSKKLASSLIGQGLGHDAAAKEKKLPVARSLPSLHASKFHSTYFHFLIPSMQPGLLFPHTVKSPRLLSSLFLYIAKSSSGSVASVREGYHLRTYRRQPHYSGVGHDMRLKKIPEYVLGLAMQDAGTTDEDCLLRQRAKSERNGGKAESQVRKKWGRVKSIVRKKWGRVKSLVGKKWGERQRAKSERNGGKAESQVRKKWGRVKSIVGKKWGERQRAKSERNGGKAESQVRKKWGRVKSLVGKKWGERQRAKSERNGGKAESQVRKKWGRVKSIVGKKWGERQRAKSERNGGKAESQVRKKWGRVKSLVGKKWGERQRAKSERNGGKAESQVRKKWGRVKSIVGKKWGERQRAKSERNGGKAESQVRKKWGRVKSLVGKKWGERQRAKSERNGGKAESQVRKKWGRVKSIVGKKWGERQRAKSERNGGKAESQVRKKWGRVKSLVGKKWGERQRAKSERNGGKAESQVRKKWGRVKSIVGKKWGERQRAKSERNGGKAESQVRKKWGRVKSLVGKKWGERQRAKSERNGGKAESQVRKKWGRVKSIVGKKWGERQRAKSERNGGKAESQVRKKWGRVKSLVGKKWGERQRAKSERNGGKAESQVRKKWGRVKSIVGKKWGERQRAKSERNGGKAESQVRKKWGRVKSLVGKKWGKGRVPIQKEMGVEHLTAVKHSGGASTGTSRAESIKEELEDAELKVEQCRDHLASEMFQLLSREADLANVVVQYVKLQRVYHESALKLLEKVIPDLETSIDESSSKPVYGYPLEDHLRITGRKIAFPIELCVCALLELGMEEEGLFRVAGGSSKLRRIKMSFDACCLTLPTALEYRDPHVIAGALKSYLRDLPEPLMTHGLYDEWMAAARVQTSNDARLQALWQVVHKLPQANYDNLRYLVKFLAALSRNQEVNKMTPQNIAIVIAPNLIWSREDEGNMGCSRGANLAEKYVSKITIKTKHIAEDRRKEEDVTFVHWILPTSPLFSFPGMNMNSANMYSFIVDNLVTFSDWFFPGELDFYQTLCRESGMVNGLMAASFSSLSGQLSSEAGGGSSPVDKGLRHARSSSGEGALIATGGDMKRTQSNSSLSDHSSPPQGSPKPATRRKNKPAPVPPANSATARDPPSLFTPPDKNVEKPDKTVEKPERPADKPDKPPRPAGAPPITSSTLPRPSKKVSDASLHDVRTVAPSHVVESVPQATAEKQQKSYGGTPIGFEPFVAPKKTSDGSDHYHNHHHPQQQLVTISSSHQKLPEKVSIGSVVRSVEETATTSTPSVVEHPHPPPPHVTSAAAKSLGADHLNKSFGYSSSTLDRKHTGGHRPIPVAAPRSVVNVSAPTCGGSGGKDPQEQMSDDGGKLEGEAPKEEDTAGSTEEVVTLRRPHHHSEGGERLNKPAIPERPATLLRPHNSFRGSRHSGDSLNSDGGDRNSSDVSIVVIRKKPPSVHPTEIRTSISPSSAVELQHDKRVSQLHATEAGLTELDIG</sequence>
<feature type="compositionally biased region" description="Basic and acidic residues" evidence="3">
    <location>
        <begin position="356"/>
        <end position="376"/>
    </location>
</feature>
<keyword evidence="1" id="KW-0343">GTPase activation</keyword>
<evidence type="ECO:0000256" key="1">
    <source>
        <dbReference type="ARBA" id="ARBA00022468"/>
    </source>
</evidence>
<dbReference type="InterPro" id="IPR047165">
    <property type="entry name" value="RHG17/44/SH3BP1-like"/>
</dbReference>
<feature type="region of interest" description="Disordered" evidence="3">
    <location>
        <begin position="390"/>
        <end position="582"/>
    </location>
</feature>
<dbReference type="Gene3D" id="1.10.555.10">
    <property type="entry name" value="Rho GTPase activation protein"/>
    <property type="match status" value="1"/>
</dbReference>
<dbReference type="SUPFAM" id="SSF48350">
    <property type="entry name" value="GTPase activation domain, GAP"/>
    <property type="match status" value="1"/>
</dbReference>
<feature type="compositionally biased region" description="Basic and acidic residues" evidence="3">
    <location>
        <begin position="220"/>
        <end position="240"/>
    </location>
</feature>
<feature type="compositionally biased region" description="Basic and acidic residues" evidence="3">
    <location>
        <begin position="424"/>
        <end position="444"/>
    </location>
</feature>
<dbReference type="PANTHER" id="PTHR14130">
    <property type="entry name" value="3BP-1 RELATED RHOGAP"/>
    <property type="match status" value="1"/>
</dbReference>
<evidence type="ECO:0000313" key="5">
    <source>
        <dbReference type="EMBL" id="CAD7202488.1"/>
    </source>
</evidence>
<feature type="compositionally biased region" description="Basic and acidic residues" evidence="3">
    <location>
        <begin position="288"/>
        <end position="308"/>
    </location>
</feature>